<proteinExistence type="inferred from homology"/>
<dbReference type="PANTHER" id="PTHR30575">
    <property type="entry name" value="PEPTIDASE M20"/>
    <property type="match status" value="1"/>
</dbReference>
<sequence>MSFKVEFKNYLDDLHKSLCEVSDWMYENPELGFQEFKTSKHLVDYIQKNSKSVNYPSHGLETAFDVTFGEDGPLVVICVEYDALPEIGHACGHNIIATASIGAGLGLKDIASKLGIRVKLLGTPAEEGGGGKIILINEGAFEDASCSMMIHPGYEDVVNPTFTTIEQYTVEYFGKDAHAAGAPDQGINALDAQIQLFVNASTYRQQMVQSNRMHGVIREGGFKPNIIPSYTKSEWYLRSLNEEGLNQLEQDFYNFANAAALSTKCEVKVTSPDYRYEEINNNETLYKLFMENAQDVGREMILQKDATRPGLGSTDMGNVSQIFPSIHPMLGIGEEEAVNHQPEYAAATLTAGGHKAIYDGAYAMGASIIDLAEKNLWDKL</sequence>
<keyword evidence="3" id="KW-0378">Hydrolase</keyword>
<dbReference type="PANTHER" id="PTHR30575:SF0">
    <property type="entry name" value="XAA-ARG DIPEPTIDASE"/>
    <property type="match status" value="1"/>
</dbReference>
<dbReference type="Pfam" id="PF01546">
    <property type="entry name" value="Peptidase_M20"/>
    <property type="match status" value="1"/>
</dbReference>
<dbReference type="Gene3D" id="3.40.630.10">
    <property type="entry name" value="Zn peptidases"/>
    <property type="match status" value="1"/>
</dbReference>
<organism evidence="3">
    <name type="scientific">Candidatus Actinomarina minuta</name>
    <dbReference type="NCBI Taxonomy" id="1389454"/>
    <lineage>
        <taxon>Bacteria</taxon>
        <taxon>Bacillati</taxon>
        <taxon>Actinomycetota</taxon>
        <taxon>Actinomycetes</taxon>
        <taxon>Candidatus Actinomarinidae</taxon>
        <taxon>Candidatus Actinomarinales</taxon>
        <taxon>Candidatus Actinomarineae</taxon>
        <taxon>Candidatus Actinomarinaceae</taxon>
        <taxon>Candidatus Actinomarina</taxon>
    </lineage>
</organism>
<dbReference type="GO" id="GO:0071713">
    <property type="term" value="F:para-aminobenzoyl-glutamate hydrolase activity"/>
    <property type="evidence" value="ECO:0007669"/>
    <property type="project" value="TreeGrafter"/>
</dbReference>
<dbReference type="InterPro" id="IPR036264">
    <property type="entry name" value="Bact_exopeptidase_dim_dom"/>
</dbReference>
<dbReference type="InterPro" id="IPR011650">
    <property type="entry name" value="Peptidase_M20_dimer"/>
</dbReference>
<keyword evidence="3" id="KW-0645">Protease</keyword>
<dbReference type="PIRSF" id="PIRSF037226">
    <property type="entry name" value="Amidohydrolase_ACY1L2_prd"/>
    <property type="match status" value="1"/>
</dbReference>
<keyword evidence="3" id="KW-0121">Carboxypeptidase</keyword>
<dbReference type="NCBIfam" id="TIGR01891">
    <property type="entry name" value="amidohydrolases"/>
    <property type="match status" value="1"/>
</dbReference>
<dbReference type="CDD" id="cd05672">
    <property type="entry name" value="M20_ACY1L2-like"/>
    <property type="match status" value="1"/>
</dbReference>
<dbReference type="EMBL" id="KC811117">
    <property type="protein sequence ID" value="AGQ18971.1"/>
    <property type="molecule type" value="Genomic_DNA"/>
</dbReference>
<dbReference type="SUPFAM" id="SSF53187">
    <property type="entry name" value="Zn-dependent exopeptidases"/>
    <property type="match status" value="1"/>
</dbReference>
<feature type="domain" description="Peptidase M20 dimerisation" evidence="2">
    <location>
        <begin position="168"/>
        <end position="261"/>
    </location>
</feature>
<reference evidence="3" key="1">
    <citation type="journal article" date="2013" name="Sci. Rep.">
        <title>Metagenomics uncovers a new group of low GC and ultra-small marine Actinobacteria.</title>
        <authorList>
            <person name="Ghai R."/>
            <person name="Mizuno C.M."/>
            <person name="Picazo A."/>
            <person name="Camacho A."/>
            <person name="Rodriguez-Valera F."/>
        </authorList>
    </citation>
    <scope>NUCLEOTIDE SEQUENCE</scope>
</reference>
<name>S5DJI2_9ACTN</name>
<dbReference type="GO" id="GO:0016805">
    <property type="term" value="F:dipeptidase activity"/>
    <property type="evidence" value="ECO:0007669"/>
    <property type="project" value="InterPro"/>
</dbReference>
<dbReference type="FunFam" id="3.30.70.360:FF:000004">
    <property type="entry name" value="Peptidase M20 domain-containing protein 2"/>
    <property type="match status" value="1"/>
</dbReference>
<protein>
    <recommendedName>
        <fullName evidence="1">Peptidase M20 domain-containing protein 2</fullName>
    </recommendedName>
</protein>
<dbReference type="SUPFAM" id="SSF55031">
    <property type="entry name" value="Bacterial exopeptidase dimerisation domain"/>
    <property type="match status" value="1"/>
</dbReference>
<dbReference type="GO" id="GO:0046657">
    <property type="term" value="P:folic acid catabolic process"/>
    <property type="evidence" value="ECO:0007669"/>
    <property type="project" value="TreeGrafter"/>
</dbReference>
<dbReference type="GO" id="GO:0004180">
    <property type="term" value="F:carboxypeptidase activity"/>
    <property type="evidence" value="ECO:0007669"/>
    <property type="project" value="UniProtKB-KW"/>
</dbReference>
<dbReference type="InterPro" id="IPR017144">
    <property type="entry name" value="Xaa-Arg_dipeptidase"/>
</dbReference>
<dbReference type="GO" id="GO:0005737">
    <property type="term" value="C:cytoplasm"/>
    <property type="evidence" value="ECO:0007669"/>
    <property type="project" value="TreeGrafter"/>
</dbReference>
<evidence type="ECO:0000256" key="1">
    <source>
        <dbReference type="PIRNR" id="PIRNR037226"/>
    </source>
</evidence>
<evidence type="ECO:0000259" key="2">
    <source>
        <dbReference type="Pfam" id="PF07687"/>
    </source>
</evidence>
<evidence type="ECO:0000313" key="3">
    <source>
        <dbReference type="EMBL" id="AGQ18971.1"/>
    </source>
</evidence>
<dbReference type="AlphaFoldDB" id="S5DJI2"/>
<comment type="similarity">
    <text evidence="1">Belongs to the peptidase M20A family.</text>
</comment>
<dbReference type="Gene3D" id="3.30.70.360">
    <property type="match status" value="1"/>
</dbReference>
<dbReference type="InterPro" id="IPR002933">
    <property type="entry name" value="Peptidase_M20"/>
</dbReference>
<dbReference type="Pfam" id="PF07687">
    <property type="entry name" value="M20_dimer"/>
    <property type="match status" value="1"/>
</dbReference>
<dbReference type="InterPro" id="IPR017439">
    <property type="entry name" value="Amidohydrolase"/>
</dbReference>
<dbReference type="InterPro" id="IPR052030">
    <property type="entry name" value="Peptidase_M20/M20A_hydrolases"/>
</dbReference>
<accession>S5DJI2</accession>